<dbReference type="InterPro" id="IPR009579">
    <property type="entry name" value="DUF1192"/>
</dbReference>
<dbReference type="Proteomes" id="UP001165679">
    <property type="component" value="Unassembled WGS sequence"/>
</dbReference>
<dbReference type="AlphaFoldDB" id="A0AA42CGY9"/>
<dbReference type="RefSeq" id="WP_264715441.1">
    <property type="nucleotide sequence ID" value="NZ_JAPDNT010000022.1"/>
</dbReference>
<evidence type="ECO:0000313" key="3">
    <source>
        <dbReference type="Proteomes" id="UP001165679"/>
    </source>
</evidence>
<protein>
    <submittedName>
        <fullName evidence="2">DUF1192 domain-containing protein</fullName>
    </submittedName>
</protein>
<feature type="coiled-coil region" evidence="1">
    <location>
        <begin position="25"/>
        <end position="52"/>
    </location>
</feature>
<comment type="caution">
    <text evidence="2">The sequence shown here is derived from an EMBL/GenBank/DDBJ whole genome shotgun (WGS) entry which is preliminary data.</text>
</comment>
<proteinExistence type="predicted"/>
<organism evidence="2 3">
    <name type="scientific">Limobrevibacterium gyesilva</name>
    <dbReference type="NCBI Taxonomy" id="2991712"/>
    <lineage>
        <taxon>Bacteria</taxon>
        <taxon>Pseudomonadati</taxon>
        <taxon>Pseudomonadota</taxon>
        <taxon>Alphaproteobacteria</taxon>
        <taxon>Acetobacterales</taxon>
        <taxon>Acetobacteraceae</taxon>
        <taxon>Limobrevibacterium</taxon>
    </lineage>
</organism>
<gene>
    <name evidence="2" type="ORF">OL599_18850</name>
</gene>
<name>A0AA42CGY9_9PROT</name>
<reference evidence="2" key="2">
    <citation type="submission" date="2022-10" db="EMBL/GenBank/DDBJ databases">
        <authorList>
            <person name="Trinh H.N."/>
        </authorList>
    </citation>
    <scope>NUCLEOTIDE SEQUENCE</scope>
    <source>
        <strain evidence="2">RN2-1</strain>
    </source>
</reference>
<dbReference type="Pfam" id="PF06698">
    <property type="entry name" value="DUF1192"/>
    <property type="match status" value="1"/>
</dbReference>
<evidence type="ECO:0000256" key="1">
    <source>
        <dbReference type="SAM" id="Coils"/>
    </source>
</evidence>
<reference evidence="2" key="1">
    <citation type="submission" date="2022-09" db="EMBL/GenBank/DDBJ databases">
        <title>Rhodovastum sp. nov. RN2-1 isolated from soil in Seongnam, South Korea.</title>
        <authorList>
            <person name="Le N.T."/>
        </authorList>
    </citation>
    <scope>NUCLEOTIDE SEQUENCE</scope>
    <source>
        <strain evidence="2">RN2-1</strain>
    </source>
</reference>
<keyword evidence="1" id="KW-0175">Coiled coil</keyword>
<keyword evidence="3" id="KW-1185">Reference proteome</keyword>
<evidence type="ECO:0000313" key="2">
    <source>
        <dbReference type="EMBL" id="MCW3476626.1"/>
    </source>
</evidence>
<dbReference type="EMBL" id="JAPDNT010000022">
    <property type="protein sequence ID" value="MCW3476626.1"/>
    <property type="molecule type" value="Genomic_DNA"/>
</dbReference>
<sequence>MVTEDDLPRPKRARLQPPVLDLMGVEELCEYIVELQTEIARVEAEIARKQHHRSAADAFFRKPPG</sequence>
<accession>A0AA42CGY9</accession>